<evidence type="ECO:0000313" key="1">
    <source>
        <dbReference type="EMBL" id="QCD42505.1"/>
    </source>
</evidence>
<dbReference type="InterPro" id="IPR052552">
    <property type="entry name" value="YeaO-like"/>
</dbReference>
<dbReference type="PANTHER" id="PTHR36849">
    <property type="entry name" value="CYTOPLASMIC PROTEIN-RELATED"/>
    <property type="match status" value="1"/>
</dbReference>
<keyword evidence="2" id="KW-1185">Reference proteome</keyword>
<reference evidence="2" key="1">
    <citation type="submission" date="2019-02" db="EMBL/GenBank/DDBJ databases">
        <title>Isolation and identification of novel species under the genus Muribaculum.</title>
        <authorList>
            <person name="Miyake S."/>
            <person name="Ding Y."/>
            <person name="Low A."/>
            <person name="Soh M."/>
            <person name="Seedorf H."/>
        </authorList>
    </citation>
    <scope>NUCLEOTIDE SEQUENCE [LARGE SCALE GENOMIC DNA]</scope>
    <source>
        <strain evidence="2">H5</strain>
    </source>
</reference>
<organism evidence="1 2">
    <name type="scientific">Duncaniella dubosii</name>
    <dbReference type="NCBI Taxonomy" id="2518971"/>
    <lineage>
        <taxon>Bacteria</taxon>
        <taxon>Pseudomonadati</taxon>
        <taxon>Bacteroidota</taxon>
        <taxon>Bacteroidia</taxon>
        <taxon>Bacteroidales</taxon>
        <taxon>Muribaculaceae</taxon>
        <taxon>Duncaniella</taxon>
    </lineage>
</organism>
<sequence>MEELRIKRAYEPAEPDDGYRVYVDRLWPRGLSHTTFHYDLWDKNIAPSTQLREWFHSDPGGRWDEFVKRYASELRANPAFASLKTVLAGHPKVTLLYSSHDSVHNNAAVLREVIEGGLL</sequence>
<evidence type="ECO:0000313" key="2">
    <source>
        <dbReference type="Proteomes" id="UP000297149"/>
    </source>
</evidence>
<name>A0A4P7W4Y4_9BACT</name>
<dbReference type="Proteomes" id="UP000297149">
    <property type="component" value="Chromosome"/>
</dbReference>
<proteinExistence type="predicted"/>
<protein>
    <submittedName>
        <fullName evidence="1">DUF488 domain-containing protein</fullName>
    </submittedName>
</protein>
<dbReference type="Pfam" id="PF22752">
    <property type="entry name" value="DUF488-N3i"/>
    <property type="match status" value="1"/>
</dbReference>
<gene>
    <name evidence="1" type="ORF">E7747_09570</name>
</gene>
<dbReference type="AlphaFoldDB" id="A0A4P7W4Y4"/>
<dbReference type="EMBL" id="CP039396">
    <property type="protein sequence ID" value="QCD42505.1"/>
    <property type="molecule type" value="Genomic_DNA"/>
</dbReference>
<accession>A0A4P7W4Y4</accession>
<dbReference type="PANTHER" id="PTHR36849:SF1">
    <property type="entry name" value="CYTOPLASMIC PROTEIN"/>
    <property type="match status" value="1"/>
</dbReference>
<dbReference type="KEGG" id="ddb:E7747_09570"/>
<dbReference type="RefSeq" id="WP_136415625.1">
    <property type="nucleotide sequence ID" value="NZ_CP039396.1"/>
</dbReference>